<dbReference type="InterPro" id="IPR051836">
    <property type="entry name" value="Kremen_rcpt"/>
</dbReference>
<evidence type="ECO:0000256" key="2">
    <source>
        <dbReference type="ARBA" id="ARBA00022692"/>
    </source>
</evidence>
<dbReference type="Pfam" id="PF01822">
    <property type="entry name" value="WSC"/>
    <property type="match status" value="1"/>
</dbReference>
<dbReference type="WBParaSite" id="maker-uti_cns_0000917-snap-gene-0.5-mRNA-1">
    <property type="protein sequence ID" value="maker-uti_cns_0000917-snap-gene-0.5-mRNA-1"/>
    <property type="gene ID" value="maker-uti_cns_0000917-snap-gene-0.5"/>
</dbReference>
<sequence length="211" mass="22467">GSGRCAAASVPPQPLEFRHVGCYVDGGNGNRDLVGLEGVKKFGQFETQPDVPGFFYDEAKMTLQLCSQMCSYGRFRYFGVQASRYCCCGLAYGSHGIAPAGDCSRPCSGNSSQICGGVLKNSIYELTYSSIDPVMSKLPVTSLLNITASASSITHRSIAASSAVECATICYGSPDCQGCAFAPSSRMCRLLRFAAVPAEVASEAEWVWMKL</sequence>
<feature type="domain" description="WSC" evidence="7">
    <location>
        <begin position="16"/>
        <end position="127"/>
    </location>
</feature>
<name>A0A1I8G513_9PLAT</name>
<keyword evidence="5" id="KW-0472">Membrane</keyword>
<dbReference type="InterPro" id="IPR002889">
    <property type="entry name" value="WSC_carb-bd"/>
</dbReference>
<evidence type="ECO:0000259" key="7">
    <source>
        <dbReference type="PROSITE" id="PS51212"/>
    </source>
</evidence>
<organism evidence="8 9">
    <name type="scientific">Macrostomum lignano</name>
    <dbReference type="NCBI Taxonomy" id="282301"/>
    <lineage>
        <taxon>Eukaryota</taxon>
        <taxon>Metazoa</taxon>
        <taxon>Spiralia</taxon>
        <taxon>Lophotrochozoa</taxon>
        <taxon>Platyhelminthes</taxon>
        <taxon>Rhabditophora</taxon>
        <taxon>Macrostomorpha</taxon>
        <taxon>Macrostomida</taxon>
        <taxon>Macrostomidae</taxon>
        <taxon>Macrostomum</taxon>
    </lineage>
</organism>
<evidence type="ECO:0000256" key="6">
    <source>
        <dbReference type="ARBA" id="ARBA00023180"/>
    </source>
</evidence>
<dbReference type="GO" id="GO:0005886">
    <property type="term" value="C:plasma membrane"/>
    <property type="evidence" value="ECO:0007669"/>
    <property type="project" value="TreeGrafter"/>
</dbReference>
<keyword evidence="6" id="KW-0325">Glycoprotein</keyword>
<dbReference type="InterPro" id="IPR003609">
    <property type="entry name" value="Pan_app"/>
</dbReference>
<accession>A0A1I8G513</accession>
<reference evidence="9" key="1">
    <citation type="submission" date="2016-11" db="UniProtKB">
        <authorList>
            <consortium name="WormBaseParasite"/>
        </authorList>
    </citation>
    <scope>IDENTIFICATION</scope>
</reference>
<keyword evidence="8" id="KW-1185">Reference proteome</keyword>
<keyword evidence="4" id="KW-1133">Transmembrane helix</keyword>
<dbReference type="Pfam" id="PF00024">
    <property type="entry name" value="PAN_1"/>
    <property type="match status" value="1"/>
</dbReference>
<evidence type="ECO:0000313" key="8">
    <source>
        <dbReference type="Proteomes" id="UP000095280"/>
    </source>
</evidence>
<protein>
    <submittedName>
        <fullName evidence="9">WSC domain-containing protein</fullName>
    </submittedName>
</protein>
<dbReference type="PANTHER" id="PTHR24269:SF16">
    <property type="entry name" value="PROTEIN SLG1"/>
    <property type="match status" value="1"/>
</dbReference>
<comment type="subcellular location">
    <subcellularLocation>
        <location evidence="1">Membrane</location>
        <topology evidence="1">Single-pass membrane protein</topology>
    </subcellularLocation>
</comment>
<keyword evidence="3" id="KW-0732">Signal</keyword>
<evidence type="ECO:0000313" key="9">
    <source>
        <dbReference type="WBParaSite" id="maker-uti_cns_0000917-snap-gene-0.5-mRNA-1"/>
    </source>
</evidence>
<dbReference type="Proteomes" id="UP000095280">
    <property type="component" value="Unplaced"/>
</dbReference>
<dbReference type="PROSITE" id="PS51212">
    <property type="entry name" value="WSC"/>
    <property type="match status" value="1"/>
</dbReference>
<evidence type="ECO:0000256" key="4">
    <source>
        <dbReference type="ARBA" id="ARBA00022989"/>
    </source>
</evidence>
<evidence type="ECO:0000256" key="1">
    <source>
        <dbReference type="ARBA" id="ARBA00004167"/>
    </source>
</evidence>
<proteinExistence type="predicted"/>
<evidence type="ECO:0000256" key="3">
    <source>
        <dbReference type="ARBA" id="ARBA00022729"/>
    </source>
</evidence>
<evidence type="ECO:0000256" key="5">
    <source>
        <dbReference type="ARBA" id="ARBA00023136"/>
    </source>
</evidence>
<keyword evidence="2" id="KW-0812">Transmembrane</keyword>
<dbReference type="AlphaFoldDB" id="A0A1I8G513"/>
<dbReference type="PANTHER" id="PTHR24269">
    <property type="entry name" value="KREMEN PROTEIN"/>
    <property type="match status" value="1"/>
</dbReference>